<evidence type="ECO:0000313" key="3">
    <source>
        <dbReference type="Proteomes" id="UP000034050"/>
    </source>
</evidence>
<comment type="caution">
    <text evidence="2">The sequence shown here is derived from an EMBL/GenBank/DDBJ whole genome shotgun (WGS) entry which is preliminary data.</text>
</comment>
<dbReference type="PANTHER" id="PTHR45919">
    <property type="entry name" value="GDP-MAN:MAN(3)GLCNAC(2)-PP-DOL ALPHA-1,2-MANNOSYLTRANSFERASE"/>
    <property type="match status" value="1"/>
</dbReference>
<organism evidence="2 3">
    <name type="scientific">Candidatus Gottesmanbacteria bacterium GW2011_GWB1_43_11</name>
    <dbReference type="NCBI Taxonomy" id="1618446"/>
    <lineage>
        <taxon>Bacteria</taxon>
        <taxon>Candidatus Gottesmaniibacteriota</taxon>
    </lineage>
</organism>
<gene>
    <name evidence="2" type="ORF">UV61_C0002G0133</name>
</gene>
<protein>
    <submittedName>
        <fullName evidence="2">Glycosyl transferase</fullName>
    </submittedName>
</protein>
<accession>A0A0G1CPL4</accession>
<dbReference type="Pfam" id="PF00534">
    <property type="entry name" value="Glycos_transf_1"/>
    <property type="match status" value="1"/>
</dbReference>
<keyword evidence="2" id="KW-0808">Transferase</keyword>
<dbReference type="InterPro" id="IPR038013">
    <property type="entry name" value="ALG11"/>
</dbReference>
<proteinExistence type="predicted"/>
<dbReference type="Proteomes" id="UP000034050">
    <property type="component" value="Unassembled WGS sequence"/>
</dbReference>
<dbReference type="STRING" id="1618446.UV61_C0002G0133"/>
<name>A0A0G1CPL4_9BACT</name>
<dbReference type="CDD" id="cd03801">
    <property type="entry name" value="GT4_PimA-like"/>
    <property type="match status" value="1"/>
</dbReference>
<evidence type="ECO:0000313" key="2">
    <source>
        <dbReference type="EMBL" id="KKS87412.1"/>
    </source>
</evidence>
<dbReference type="GO" id="GO:0016020">
    <property type="term" value="C:membrane"/>
    <property type="evidence" value="ECO:0007669"/>
    <property type="project" value="TreeGrafter"/>
</dbReference>
<dbReference type="GO" id="GO:0004377">
    <property type="term" value="F:GDP-Man:Man(3)GlcNAc(2)-PP-Dol alpha-1,2-mannosyltransferase activity"/>
    <property type="evidence" value="ECO:0007669"/>
    <property type="project" value="InterPro"/>
</dbReference>
<dbReference type="SUPFAM" id="SSF53756">
    <property type="entry name" value="UDP-Glycosyltransferase/glycogen phosphorylase"/>
    <property type="match status" value="1"/>
</dbReference>
<dbReference type="AlphaFoldDB" id="A0A0G1CPL4"/>
<dbReference type="PATRIC" id="fig|1618446.3.peg.257"/>
<reference evidence="2 3" key="1">
    <citation type="journal article" date="2015" name="Nature">
        <title>rRNA introns, odd ribosomes, and small enigmatic genomes across a large radiation of phyla.</title>
        <authorList>
            <person name="Brown C.T."/>
            <person name="Hug L.A."/>
            <person name="Thomas B.C."/>
            <person name="Sharon I."/>
            <person name="Castelle C.J."/>
            <person name="Singh A."/>
            <person name="Wilkins M.J."/>
            <person name="Williams K.H."/>
            <person name="Banfield J.F."/>
        </authorList>
    </citation>
    <scope>NUCLEOTIDE SEQUENCE [LARGE SCALE GENOMIC DNA]</scope>
</reference>
<dbReference type="GO" id="GO:0006487">
    <property type="term" value="P:protein N-linked glycosylation"/>
    <property type="evidence" value="ECO:0007669"/>
    <property type="project" value="TreeGrafter"/>
</dbReference>
<dbReference type="PANTHER" id="PTHR45919:SF1">
    <property type="entry name" value="GDP-MAN:MAN(3)GLCNAC(2)-PP-DOL ALPHA-1,2-MANNOSYLTRANSFERASE"/>
    <property type="match status" value="1"/>
</dbReference>
<evidence type="ECO:0000259" key="1">
    <source>
        <dbReference type="Pfam" id="PF00534"/>
    </source>
</evidence>
<sequence>MNVGIYDPYLHILGGAERYILNIACCLSQDHKIILFSDNAKLLLEAEKKFGLKLGQIEVRTWPKDRSARQHELKEFDQFFYVTDGSLFFSPAKQNLLIIQSPDHIPANNLTNKIKFLSWRKIICYSEFMAEIIKKRLGKTAHTLFVPVAQTQNLHTAKENLLISVGRFFPHLHNKKQKEMVGILRALLKQETIKVKLCLVGSVDPDGDAYFKQVTEETAGLPVEILIKASAQTLNALLDRAKIYWHATGYGEDLVKHPERAEHFGVSTIEAMAHGAVPIVFPAGGQLEIVNNGQNGFWWRTPQELIKYTLELLQNDKLREKLAQAAQKSSANYSEDKFCEKLHEILKS</sequence>
<dbReference type="Gene3D" id="3.40.50.2000">
    <property type="entry name" value="Glycogen Phosphorylase B"/>
    <property type="match status" value="1"/>
</dbReference>
<dbReference type="InterPro" id="IPR001296">
    <property type="entry name" value="Glyco_trans_1"/>
</dbReference>
<feature type="domain" description="Glycosyl transferase family 1" evidence="1">
    <location>
        <begin position="152"/>
        <end position="328"/>
    </location>
</feature>
<dbReference type="EMBL" id="LCFD01000002">
    <property type="protein sequence ID" value="KKS87412.1"/>
    <property type="molecule type" value="Genomic_DNA"/>
</dbReference>